<comment type="caution">
    <text evidence="2">The sequence shown here is derived from an EMBL/GenBank/DDBJ whole genome shotgun (WGS) entry which is preliminary data.</text>
</comment>
<feature type="transmembrane region" description="Helical" evidence="1">
    <location>
        <begin position="20"/>
        <end position="42"/>
    </location>
</feature>
<keyword evidence="1" id="KW-0472">Membrane</keyword>
<evidence type="ECO:0000313" key="2">
    <source>
        <dbReference type="EMBL" id="KAF2837799.1"/>
    </source>
</evidence>
<sequence length="87" mass="9887">MTSSISSVLLASYRSRYWEAIGGVASVYCLIFLLHHLLSIYAPNRAKVSVPNPWCPLPAHGNWLTNGKTWRLATRWILLSWRTISES</sequence>
<organism evidence="2 3">
    <name type="scientific">Patellaria atrata CBS 101060</name>
    <dbReference type="NCBI Taxonomy" id="1346257"/>
    <lineage>
        <taxon>Eukaryota</taxon>
        <taxon>Fungi</taxon>
        <taxon>Dikarya</taxon>
        <taxon>Ascomycota</taxon>
        <taxon>Pezizomycotina</taxon>
        <taxon>Dothideomycetes</taxon>
        <taxon>Dothideomycetes incertae sedis</taxon>
        <taxon>Patellariales</taxon>
        <taxon>Patellariaceae</taxon>
        <taxon>Patellaria</taxon>
    </lineage>
</organism>
<reference evidence="2" key="1">
    <citation type="journal article" date="2020" name="Stud. Mycol.">
        <title>101 Dothideomycetes genomes: a test case for predicting lifestyles and emergence of pathogens.</title>
        <authorList>
            <person name="Haridas S."/>
            <person name="Albert R."/>
            <person name="Binder M."/>
            <person name="Bloem J."/>
            <person name="Labutti K."/>
            <person name="Salamov A."/>
            <person name="Andreopoulos B."/>
            <person name="Baker S."/>
            <person name="Barry K."/>
            <person name="Bills G."/>
            <person name="Bluhm B."/>
            <person name="Cannon C."/>
            <person name="Castanera R."/>
            <person name="Culley D."/>
            <person name="Daum C."/>
            <person name="Ezra D."/>
            <person name="Gonzalez J."/>
            <person name="Henrissat B."/>
            <person name="Kuo A."/>
            <person name="Liang C."/>
            <person name="Lipzen A."/>
            <person name="Lutzoni F."/>
            <person name="Magnuson J."/>
            <person name="Mondo S."/>
            <person name="Nolan M."/>
            <person name="Ohm R."/>
            <person name="Pangilinan J."/>
            <person name="Park H.-J."/>
            <person name="Ramirez L."/>
            <person name="Alfaro M."/>
            <person name="Sun H."/>
            <person name="Tritt A."/>
            <person name="Yoshinaga Y."/>
            <person name="Zwiers L.-H."/>
            <person name="Turgeon B."/>
            <person name="Goodwin S."/>
            <person name="Spatafora J."/>
            <person name="Crous P."/>
            <person name="Grigoriev I."/>
        </authorList>
    </citation>
    <scope>NUCLEOTIDE SEQUENCE</scope>
    <source>
        <strain evidence="2">CBS 101060</strain>
    </source>
</reference>
<evidence type="ECO:0000256" key="1">
    <source>
        <dbReference type="SAM" id="Phobius"/>
    </source>
</evidence>
<gene>
    <name evidence="2" type="ORF">M501DRAFT_995034</name>
</gene>
<dbReference type="AlphaFoldDB" id="A0A9P4S8E0"/>
<evidence type="ECO:0000313" key="3">
    <source>
        <dbReference type="Proteomes" id="UP000799429"/>
    </source>
</evidence>
<protein>
    <submittedName>
        <fullName evidence="2">Uncharacterized protein</fullName>
    </submittedName>
</protein>
<accession>A0A9P4S8E0</accession>
<keyword evidence="1" id="KW-0812">Transmembrane</keyword>
<dbReference type="Proteomes" id="UP000799429">
    <property type="component" value="Unassembled WGS sequence"/>
</dbReference>
<dbReference type="EMBL" id="MU006098">
    <property type="protein sequence ID" value="KAF2837799.1"/>
    <property type="molecule type" value="Genomic_DNA"/>
</dbReference>
<keyword evidence="1" id="KW-1133">Transmembrane helix</keyword>
<keyword evidence="3" id="KW-1185">Reference proteome</keyword>
<name>A0A9P4S8E0_9PEZI</name>
<proteinExistence type="predicted"/>